<dbReference type="PROSITE" id="PS51473">
    <property type="entry name" value="GNK2"/>
    <property type="match status" value="1"/>
</dbReference>
<evidence type="ECO:0000256" key="3">
    <source>
        <dbReference type="SAM" id="SignalP"/>
    </source>
</evidence>
<dbReference type="AlphaFoldDB" id="A0AAP0CAT6"/>
<sequence>MKSIFSLLFILQAIINDIDLAIAKTTYPDKHLTEQAAGGGDLRKYASGSAIYDGEENALYLAVQCTPDISKGDCIKCLSKASIEIHSCIQKTLFHGRVMSTNCYIRYSHIDFLRNPRDGYNFTSCY</sequence>
<dbReference type="CDD" id="cd23509">
    <property type="entry name" value="Gnk2-like"/>
    <property type="match status" value="1"/>
</dbReference>
<keyword evidence="2" id="KW-0677">Repeat</keyword>
<evidence type="ECO:0000313" key="6">
    <source>
        <dbReference type="Proteomes" id="UP001408789"/>
    </source>
</evidence>
<feature type="domain" description="Gnk2-homologous" evidence="4">
    <location>
        <begin position="3"/>
        <end position="112"/>
    </location>
</feature>
<feature type="signal peptide" evidence="3">
    <location>
        <begin position="1"/>
        <end position="23"/>
    </location>
</feature>
<keyword evidence="1 3" id="KW-0732">Signal</keyword>
<organism evidence="5 6">
    <name type="scientific">Deinandra increscens subsp. villosa</name>
    <dbReference type="NCBI Taxonomy" id="3103831"/>
    <lineage>
        <taxon>Eukaryota</taxon>
        <taxon>Viridiplantae</taxon>
        <taxon>Streptophyta</taxon>
        <taxon>Embryophyta</taxon>
        <taxon>Tracheophyta</taxon>
        <taxon>Spermatophyta</taxon>
        <taxon>Magnoliopsida</taxon>
        <taxon>eudicotyledons</taxon>
        <taxon>Gunneridae</taxon>
        <taxon>Pentapetalae</taxon>
        <taxon>asterids</taxon>
        <taxon>campanulids</taxon>
        <taxon>Asterales</taxon>
        <taxon>Asteraceae</taxon>
        <taxon>Asteroideae</taxon>
        <taxon>Heliantheae alliance</taxon>
        <taxon>Madieae</taxon>
        <taxon>Madiinae</taxon>
        <taxon>Deinandra</taxon>
    </lineage>
</organism>
<dbReference type="InterPro" id="IPR002902">
    <property type="entry name" value="GNK2"/>
</dbReference>
<reference evidence="5 6" key="1">
    <citation type="submission" date="2024-04" db="EMBL/GenBank/DDBJ databases">
        <title>The reference genome of an endangered Asteraceae, Deinandra increscens subsp. villosa, native to the Central Coast of California.</title>
        <authorList>
            <person name="Guilliams M."/>
            <person name="Hasenstab-Lehman K."/>
            <person name="Meyer R."/>
            <person name="Mcevoy S."/>
        </authorList>
    </citation>
    <scope>NUCLEOTIDE SEQUENCE [LARGE SCALE GENOMIC DNA]</scope>
    <source>
        <tissue evidence="5">Leaf</tissue>
    </source>
</reference>
<keyword evidence="6" id="KW-1185">Reference proteome</keyword>
<name>A0AAP0CAT6_9ASTR</name>
<gene>
    <name evidence="5" type="ORF">SSX86_030953</name>
</gene>
<evidence type="ECO:0000256" key="2">
    <source>
        <dbReference type="ARBA" id="ARBA00022737"/>
    </source>
</evidence>
<dbReference type="Proteomes" id="UP001408789">
    <property type="component" value="Unassembled WGS sequence"/>
</dbReference>
<protein>
    <recommendedName>
        <fullName evidence="4">Gnk2-homologous domain-containing protein</fullName>
    </recommendedName>
</protein>
<dbReference type="Gene3D" id="3.30.430.20">
    <property type="entry name" value="Gnk2 domain, C-X8-C-X2-C motif"/>
    <property type="match status" value="1"/>
</dbReference>
<dbReference type="InterPro" id="IPR038408">
    <property type="entry name" value="GNK2_sf"/>
</dbReference>
<evidence type="ECO:0000256" key="1">
    <source>
        <dbReference type="ARBA" id="ARBA00022729"/>
    </source>
</evidence>
<dbReference type="EMBL" id="JBCNJP010003444">
    <property type="protein sequence ID" value="KAK9050078.1"/>
    <property type="molecule type" value="Genomic_DNA"/>
</dbReference>
<dbReference type="PANTHER" id="PTHR32099:SF109">
    <property type="entry name" value="GNK2-LIKE DOMAIN-CONTAINING PROTEIN"/>
    <property type="match status" value="1"/>
</dbReference>
<proteinExistence type="predicted"/>
<evidence type="ECO:0000313" key="5">
    <source>
        <dbReference type="EMBL" id="KAK9050078.1"/>
    </source>
</evidence>
<evidence type="ECO:0000259" key="4">
    <source>
        <dbReference type="PROSITE" id="PS51473"/>
    </source>
</evidence>
<dbReference type="Pfam" id="PF01657">
    <property type="entry name" value="Stress-antifung"/>
    <property type="match status" value="1"/>
</dbReference>
<comment type="caution">
    <text evidence="5">The sequence shown here is derived from an EMBL/GenBank/DDBJ whole genome shotgun (WGS) entry which is preliminary data.</text>
</comment>
<dbReference type="PANTHER" id="PTHR32099">
    <property type="entry name" value="CYSTEINE-RICH REPEAT SECRETORY PROTEIN"/>
    <property type="match status" value="1"/>
</dbReference>
<accession>A0AAP0CAT6</accession>
<feature type="chain" id="PRO_5042894232" description="Gnk2-homologous domain-containing protein" evidence="3">
    <location>
        <begin position="24"/>
        <end position="126"/>
    </location>
</feature>